<dbReference type="AlphaFoldDB" id="A0A380H672"/>
<dbReference type="UniPathway" id="UPA00074">
    <property type="reaction ID" value="UER00126"/>
</dbReference>
<dbReference type="HAMAP" id="MF_01930">
    <property type="entry name" value="PurN"/>
    <property type="match status" value="1"/>
</dbReference>
<evidence type="ECO:0000256" key="3">
    <source>
        <dbReference type="ARBA" id="ARBA00022755"/>
    </source>
</evidence>
<dbReference type="CDD" id="cd08645">
    <property type="entry name" value="FMT_core_GART"/>
    <property type="match status" value="1"/>
</dbReference>
<comment type="function">
    <text evidence="4">Catalyzes the transfer of a formyl group from 10-formyltetrahydrofolate to 5-phospho-ribosyl-glycinamide (GAR), producing 5-phospho-ribosyl-N-formylglycinamide (FGAR) and tetrahydrofolate.</text>
</comment>
<dbReference type="InterPro" id="IPR002376">
    <property type="entry name" value="Formyl_transf_N"/>
</dbReference>
<feature type="binding site" evidence="4">
    <location>
        <begin position="91"/>
        <end position="94"/>
    </location>
    <ligand>
        <name>(6R)-10-formyltetrahydrofolate</name>
        <dbReference type="ChEBI" id="CHEBI:195366"/>
    </ligand>
</feature>
<keyword evidence="7" id="KW-1185">Reference proteome</keyword>
<dbReference type="Pfam" id="PF00551">
    <property type="entry name" value="Formyl_trans_N"/>
    <property type="match status" value="1"/>
</dbReference>
<dbReference type="GO" id="GO:0006189">
    <property type="term" value="P:'de novo' IMP biosynthetic process"/>
    <property type="evidence" value="ECO:0007669"/>
    <property type="project" value="UniProtKB-UniRule"/>
</dbReference>
<dbReference type="RefSeq" id="WP_115313630.1">
    <property type="nucleotide sequence ID" value="NZ_CP066042.1"/>
</dbReference>
<dbReference type="EMBL" id="UHDZ01000001">
    <property type="protein sequence ID" value="SUM73067.1"/>
    <property type="molecule type" value="Genomic_DNA"/>
</dbReference>
<comment type="catalytic activity">
    <reaction evidence="4">
        <text>N(1)-(5-phospho-beta-D-ribosyl)glycinamide + (6R)-10-formyltetrahydrofolate = N(2)-formyl-N(1)-(5-phospho-beta-D-ribosyl)glycinamide + (6S)-5,6,7,8-tetrahydrofolate + H(+)</text>
        <dbReference type="Rhea" id="RHEA:15053"/>
        <dbReference type="ChEBI" id="CHEBI:15378"/>
        <dbReference type="ChEBI" id="CHEBI:57453"/>
        <dbReference type="ChEBI" id="CHEBI:143788"/>
        <dbReference type="ChEBI" id="CHEBI:147286"/>
        <dbReference type="ChEBI" id="CHEBI:195366"/>
        <dbReference type="EC" id="2.1.2.2"/>
    </reaction>
</comment>
<evidence type="ECO:0000259" key="5">
    <source>
        <dbReference type="Pfam" id="PF00551"/>
    </source>
</evidence>
<keyword evidence="2 4" id="KW-0808">Transferase</keyword>
<dbReference type="SUPFAM" id="SSF53328">
    <property type="entry name" value="Formyltransferase"/>
    <property type="match status" value="1"/>
</dbReference>
<dbReference type="PANTHER" id="PTHR43369:SF2">
    <property type="entry name" value="PHOSPHORIBOSYLGLYCINAMIDE FORMYLTRANSFERASE"/>
    <property type="match status" value="1"/>
</dbReference>
<keyword evidence="3 4" id="KW-0658">Purine biosynthesis</keyword>
<evidence type="ECO:0000256" key="2">
    <source>
        <dbReference type="ARBA" id="ARBA00022679"/>
    </source>
</evidence>
<organism evidence="6 7">
    <name type="scientific">Staphylococcus saccharolyticus</name>
    <dbReference type="NCBI Taxonomy" id="33028"/>
    <lineage>
        <taxon>Bacteria</taxon>
        <taxon>Bacillati</taxon>
        <taxon>Bacillota</taxon>
        <taxon>Bacilli</taxon>
        <taxon>Bacillales</taxon>
        <taxon>Staphylococcaceae</taxon>
        <taxon>Staphylococcus</taxon>
    </lineage>
</organism>
<dbReference type="InterPro" id="IPR036477">
    <property type="entry name" value="Formyl_transf_N_sf"/>
</dbReference>
<sequence>MINIAIFVSGSGSNFENIVKHVQTGQLPGINVTALYTDNEGATCIDRAKKLKIPVHVNQPKDFSTKSLYEQHLLKLLSHEGVQWIILAGYMRLVGEDLLQAYEGRMLNIHPSLLPKFKGLDAIGQALDSGDTITGSTVHFVDSGMDTGEIIEQQQCDIRPDDSKEQLEDRVKKLEHELYPKVIAKIIK</sequence>
<feature type="binding site" evidence="4">
    <location>
        <position position="108"/>
    </location>
    <ligand>
        <name>(6R)-10-formyltetrahydrofolate</name>
        <dbReference type="ChEBI" id="CHEBI:195366"/>
    </ligand>
</feature>
<evidence type="ECO:0000256" key="1">
    <source>
        <dbReference type="ARBA" id="ARBA00005054"/>
    </source>
</evidence>
<reference evidence="6 7" key="1">
    <citation type="submission" date="2018-06" db="EMBL/GenBank/DDBJ databases">
        <authorList>
            <consortium name="Pathogen Informatics"/>
            <person name="Doyle S."/>
        </authorList>
    </citation>
    <scope>NUCLEOTIDE SEQUENCE [LARGE SCALE GENOMIC DNA]</scope>
    <source>
        <strain evidence="6 7">NCTC11807</strain>
    </source>
</reference>
<evidence type="ECO:0000256" key="4">
    <source>
        <dbReference type="HAMAP-Rule" id="MF_01930"/>
    </source>
</evidence>
<dbReference type="EC" id="2.1.2.2" evidence="4"/>
<comment type="pathway">
    <text evidence="1 4">Purine metabolism; IMP biosynthesis via de novo pathway; N(2)-formyl-N(1)-(5-phospho-D-ribosyl)glycinamide from N(1)-(5-phospho-D-ribosyl)glycinamide (10-formyl THF route): step 1/1.</text>
</comment>
<dbReference type="GO" id="GO:0005829">
    <property type="term" value="C:cytosol"/>
    <property type="evidence" value="ECO:0007669"/>
    <property type="project" value="TreeGrafter"/>
</dbReference>
<dbReference type="PANTHER" id="PTHR43369">
    <property type="entry name" value="PHOSPHORIBOSYLGLYCINAMIDE FORMYLTRANSFERASE"/>
    <property type="match status" value="1"/>
</dbReference>
<proteinExistence type="inferred from homology"/>
<feature type="domain" description="Formyl transferase N-terminal" evidence="5">
    <location>
        <begin position="3"/>
        <end position="183"/>
    </location>
</feature>
<name>A0A380H672_9STAP</name>
<dbReference type="NCBIfam" id="TIGR00639">
    <property type="entry name" value="PurN"/>
    <property type="match status" value="1"/>
</dbReference>
<accession>A0A380H672</accession>
<gene>
    <name evidence="4 6" type="primary">purN</name>
    <name evidence="6" type="ORF">NCTC11807_01972</name>
</gene>
<dbReference type="InterPro" id="IPR004607">
    <property type="entry name" value="GART"/>
</dbReference>
<evidence type="ECO:0000313" key="7">
    <source>
        <dbReference type="Proteomes" id="UP000255425"/>
    </source>
</evidence>
<dbReference type="Proteomes" id="UP000255425">
    <property type="component" value="Unassembled WGS sequence"/>
</dbReference>
<evidence type="ECO:0000313" key="6">
    <source>
        <dbReference type="EMBL" id="SUM73067.1"/>
    </source>
</evidence>
<feature type="site" description="Raises pKa of active site His" evidence="4">
    <location>
        <position position="146"/>
    </location>
</feature>
<dbReference type="Gene3D" id="3.40.50.170">
    <property type="entry name" value="Formyl transferase, N-terminal domain"/>
    <property type="match status" value="1"/>
</dbReference>
<feature type="binding site" evidence="4">
    <location>
        <position position="66"/>
    </location>
    <ligand>
        <name>(6R)-10-formyltetrahydrofolate</name>
        <dbReference type="ChEBI" id="CHEBI:195366"/>
    </ligand>
</feature>
<dbReference type="GeneID" id="63936053"/>
<dbReference type="GO" id="GO:0004644">
    <property type="term" value="F:phosphoribosylglycinamide formyltransferase activity"/>
    <property type="evidence" value="ECO:0007669"/>
    <property type="project" value="UniProtKB-UniRule"/>
</dbReference>
<feature type="binding site" evidence="4">
    <location>
        <begin position="12"/>
        <end position="14"/>
    </location>
    <ligand>
        <name>N(1)-(5-phospho-beta-D-ribosyl)glycinamide</name>
        <dbReference type="ChEBI" id="CHEBI:143788"/>
    </ligand>
</feature>
<protein>
    <recommendedName>
        <fullName evidence="4">Phosphoribosylglycinamide formyltransferase</fullName>
        <ecNumber evidence="4">2.1.2.2</ecNumber>
    </recommendedName>
    <alternativeName>
        <fullName evidence="4">5'-phosphoribosylglycinamide transformylase</fullName>
    </alternativeName>
    <alternativeName>
        <fullName evidence="4">GAR transformylase</fullName>
        <shortName evidence="4">GART</shortName>
    </alternativeName>
</protein>
<comment type="similarity">
    <text evidence="4">Belongs to the GART family.</text>
</comment>
<feature type="active site" description="Proton donor" evidence="4">
    <location>
        <position position="110"/>
    </location>
</feature>